<proteinExistence type="predicted"/>
<reference evidence="1" key="1">
    <citation type="submission" date="2022-11" db="EMBL/GenBank/DDBJ databases">
        <title>Genome Sequence of Boeremia exigua.</title>
        <authorList>
            <person name="Buettner E."/>
        </authorList>
    </citation>
    <scope>NUCLEOTIDE SEQUENCE</scope>
    <source>
        <strain evidence="1">CU02</strain>
    </source>
</reference>
<dbReference type="Proteomes" id="UP001153331">
    <property type="component" value="Unassembled WGS sequence"/>
</dbReference>
<keyword evidence="2" id="KW-1185">Reference proteome</keyword>
<comment type="caution">
    <text evidence="1">The sequence shown here is derived from an EMBL/GenBank/DDBJ whole genome shotgun (WGS) entry which is preliminary data.</text>
</comment>
<name>A0ACC2IBH9_9PLEO</name>
<gene>
    <name evidence="1" type="ORF">OPT61_g5095</name>
</gene>
<sequence length="210" mass="23825">MPTLLPPTLPSGGKSALLCIMQGALFTTPLPLVLLPPSDRECSICLEPYIEPDSAQQSQGREWAVRVELVAEVSGLRRCCGHIIGRQCLEAHLRSSGPWKRHCPFCRDPWFREPNRPASQTQNTTETQDRPARQRFTHLRSTARSNTNRERSRSPRNEPSQGGMSRQAPLQEQASFTQRVREKLRVKDGSDEVGRSLYEVEQVLNDFYGR</sequence>
<dbReference type="EMBL" id="JAPHNI010000315">
    <property type="protein sequence ID" value="KAJ8112563.1"/>
    <property type="molecule type" value="Genomic_DNA"/>
</dbReference>
<organism evidence="1 2">
    <name type="scientific">Boeremia exigua</name>
    <dbReference type="NCBI Taxonomy" id="749465"/>
    <lineage>
        <taxon>Eukaryota</taxon>
        <taxon>Fungi</taxon>
        <taxon>Dikarya</taxon>
        <taxon>Ascomycota</taxon>
        <taxon>Pezizomycotina</taxon>
        <taxon>Dothideomycetes</taxon>
        <taxon>Pleosporomycetidae</taxon>
        <taxon>Pleosporales</taxon>
        <taxon>Pleosporineae</taxon>
        <taxon>Didymellaceae</taxon>
        <taxon>Boeremia</taxon>
    </lineage>
</organism>
<evidence type="ECO:0000313" key="1">
    <source>
        <dbReference type="EMBL" id="KAJ8112563.1"/>
    </source>
</evidence>
<accession>A0ACC2IBH9</accession>
<protein>
    <submittedName>
        <fullName evidence="1">Uncharacterized protein</fullName>
    </submittedName>
</protein>
<evidence type="ECO:0000313" key="2">
    <source>
        <dbReference type="Proteomes" id="UP001153331"/>
    </source>
</evidence>